<dbReference type="InterPro" id="IPR050706">
    <property type="entry name" value="Cyclic-di-GMP_PDE-like"/>
</dbReference>
<dbReference type="GO" id="GO:0071111">
    <property type="term" value="F:cyclic-guanylate-specific phosphodiesterase activity"/>
    <property type="evidence" value="ECO:0007669"/>
    <property type="project" value="InterPro"/>
</dbReference>
<dbReference type="PANTHER" id="PTHR33121:SF23">
    <property type="entry name" value="CYCLIC DI-GMP PHOSPHODIESTERASE PDEB"/>
    <property type="match status" value="1"/>
</dbReference>
<dbReference type="Pfam" id="PF00563">
    <property type="entry name" value="EAL"/>
    <property type="match status" value="1"/>
</dbReference>
<evidence type="ECO:0000313" key="5">
    <source>
        <dbReference type="Proteomes" id="UP000537130"/>
    </source>
</evidence>
<dbReference type="InterPro" id="IPR029787">
    <property type="entry name" value="Nucleotide_cyclase"/>
</dbReference>
<dbReference type="InterPro" id="IPR035919">
    <property type="entry name" value="EAL_sf"/>
</dbReference>
<dbReference type="FunFam" id="3.30.70.270:FF:000001">
    <property type="entry name" value="Diguanylate cyclase domain protein"/>
    <property type="match status" value="1"/>
</dbReference>
<dbReference type="Proteomes" id="UP000537130">
    <property type="component" value="Unassembled WGS sequence"/>
</dbReference>
<evidence type="ECO:0000313" key="4">
    <source>
        <dbReference type="EMBL" id="MBB3047216.1"/>
    </source>
</evidence>
<dbReference type="InterPro" id="IPR043128">
    <property type="entry name" value="Rev_trsase/Diguanyl_cyclase"/>
</dbReference>
<proteinExistence type="predicted"/>
<dbReference type="Gene3D" id="3.30.70.270">
    <property type="match status" value="1"/>
</dbReference>
<accession>A0A7W4W4C6</accession>
<name>A0A7W4W4C6_9GAMM</name>
<dbReference type="CDD" id="cd01949">
    <property type="entry name" value="GGDEF"/>
    <property type="match status" value="1"/>
</dbReference>
<sequence>MNHANDTADSIDQLFFGLMGSISHGVVALGASGIVSVVNQRAIELLGYGEGHQANDYLDEHYSSLFDKTPDISDMYQNLVLSGRRKEFDIPSLPNGPYELVVKCRSMMHGCLFLLEEKAGIHHGKNTANHDELTHLLNRKEFEQRLQKAFEQHQATNLESGVIFINIDHFKPVNDVAGHAAGDALLRRISTLIQSRIKPQDHAARMGGDEFCILIEDCPQHVCERVALSICDDIEKLSFHHDGRLFNVSASIGISTMSHEFSSSSEVLSAADAACRSAKLAGRNTVQILDKDHHLYNNAQNQSEWLDEINRSLTENRLLLARQKICSTSDHSLHHWEILVRMQGVGGRIISPGLFLPIAERYQLMPEIDRYVLGKVFEYCHVNGDDADHYAINLSAQTICQERFPAFVDALLEKYAIDTQRIMFEITESSALDNMETCLSTINYLRELGFEFALDDFGTGFSSFKNLQSIPVSYLKIDGAFVRGIESDDTLKAIVQSMQDIGAAMNLKTIAEFVETEAECRTLDQIGVDFVQGYYLHKPELIPIERYAESRNPMTSQAS</sequence>
<dbReference type="InterPro" id="IPR001633">
    <property type="entry name" value="EAL_dom"/>
</dbReference>
<dbReference type="SUPFAM" id="SSF55073">
    <property type="entry name" value="Nucleotide cyclase"/>
    <property type="match status" value="1"/>
</dbReference>
<comment type="caution">
    <text evidence="4">The sequence shown here is derived from an EMBL/GenBank/DDBJ whole genome shotgun (WGS) entry which is preliminary data.</text>
</comment>
<feature type="domain" description="GGDEF" evidence="3">
    <location>
        <begin position="158"/>
        <end position="291"/>
    </location>
</feature>
<evidence type="ECO:0000256" key="1">
    <source>
        <dbReference type="ARBA" id="ARBA00001946"/>
    </source>
</evidence>
<dbReference type="PROSITE" id="PS50887">
    <property type="entry name" value="GGDEF"/>
    <property type="match status" value="1"/>
</dbReference>
<dbReference type="SMART" id="SM00267">
    <property type="entry name" value="GGDEF"/>
    <property type="match status" value="1"/>
</dbReference>
<dbReference type="SUPFAM" id="SSF141868">
    <property type="entry name" value="EAL domain-like"/>
    <property type="match status" value="1"/>
</dbReference>
<dbReference type="EMBL" id="JACHWY010000001">
    <property type="protein sequence ID" value="MBB3047216.1"/>
    <property type="molecule type" value="Genomic_DNA"/>
</dbReference>
<feature type="domain" description="EAL" evidence="2">
    <location>
        <begin position="302"/>
        <end position="553"/>
    </location>
</feature>
<reference evidence="4 5" key="1">
    <citation type="submission" date="2020-08" db="EMBL/GenBank/DDBJ databases">
        <title>Genomic Encyclopedia of Type Strains, Phase III (KMG-III): the genomes of soil and plant-associated and newly described type strains.</title>
        <authorList>
            <person name="Whitman W."/>
        </authorList>
    </citation>
    <scope>NUCLEOTIDE SEQUENCE [LARGE SCALE GENOMIC DNA]</scope>
    <source>
        <strain evidence="4 5">CECT 8654</strain>
    </source>
</reference>
<dbReference type="Gene3D" id="3.20.20.450">
    <property type="entry name" value="EAL domain"/>
    <property type="match status" value="1"/>
</dbReference>
<organism evidence="4 5">
    <name type="scientific">Litorivivens lipolytica</name>
    <dbReference type="NCBI Taxonomy" id="1524264"/>
    <lineage>
        <taxon>Bacteria</taxon>
        <taxon>Pseudomonadati</taxon>
        <taxon>Pseudomonadota</taxon>
        <taxon>Gammaproteobacteria</taxon>
        <taxon>Litorivivens</taxon>
    </lineage>
</organism>
<dbReference type="InterPro" id="IPR000160">
    <property type="entry name" value="GGDEF_dom"/>
</dbReference>
<dbReference type="NCBIfam" id="TIGR00254">
    <property type="entry name" value="GGDEF"/>
    <property type="match status" value="1"/>
</dbReference>
<keyword evidence="5" id="KW-1185">Reference proteome</keyword>
<comment type="cofactor">
    <cofactor evidence="1">
        <name>Mg(2+)</name>
        <dbReference type="ChEBI" id="CHEBI:18420"/>
    </cofactor>
</comment>
<dbReference type="PROSITE" id="PS50883">
    <property type="entry name" value="EAL"/>
    <property type="match status" value="1"/>
</dbReference>
<protein>
    <submittedName>
        <fullName evidence="4">Diguanylate cyclase (GGDEF)-like protein</fullName>
    </submittedName>
</protein>
<gene>
    <name evidence="4" type="ORF">FHR99_001452</name>
</gene>
<dbReference type="Pfam" id="PF00990">
    <property type="entry name" value="GGDEF"/>
    <property type="match status" value="1"/>
</dbReference>
<evidence type="ECO:0000259" key="2">
    <source>
        <dbReference type="PROSITE" id="PS50883"/>
    </source>
</evidence>
<dbReference type="SMART" id="SM00052">
    <property type="entry name" value="EAL"/>
    <property type="match status" value="1"/>
</dbReference>
<evidence type="ECO:0000259" key="3">
    <source>
        <dbReference type="PROSITE" id="PS50887"/>
    </source>
</evidence>
<dbReference type="RefSeq" id="WP_183409853.1">
    <property type="nucleotide sequence ID" value="NZ_JACHWY010000001.1"/>
</dbReference>
<dbReference type="PANTHER" id="PTHR33121">
    <property type="entry name" value="CYCLIC DI-GMP PHOSPHODIESTERASE PDEF"/>
    <property type="match status" value="1"/>
</dbReference>
<dbReference type="CDD" id="cd01948">
    <property type="entry name" value="EAL"/>
    <property type="match status" value="1"/>
</dbReference>
<dbReference type="AlphaFoldDB" id="A0A7W4W4C6"/>